<dbReference type="EMBL" id="LRGB01013328">
    <property type="protein sequence ID" value="KZR99546.1"/>
    <property type="molecule type" value="Genomic_DNA"/>
</dbReference>
<keyword evidence="2" id="KW-1185">Reference proteome</keyword>
<sequence>MGFVKLTIIFSGSAHNMFVKVCSLISDNSQLFIQWPQEKNYAQLAAQNSFPDALGFIDGSFIPLIKPKHSGESYFNRKKFYSVTLQAFDIRFNAALSSNRQIIERVFARLKGKFRRLKTYDVKNLDYFN</sequence>
<reference evidence="1 2" key="1">
    <citation type="submission" date="2016-03" db="EMBL/GenBank/DDBJ databases">
        <title>EvidentialGene: Evidence-directed Construction of Genes on Genomes.</title>
        <authorList>
            <person name="Gilbert D.G."/>
            <person name="Choi J.-H."/>
            <person name="Mockaitis K."/>
            <person name="Colbourne J."/>
            <person name="Pfrender M."/>
        </authorList>
    </citation>
    <scope>NUCLEOTIDE SEQUENCE [LARGE SCALE GENOMIC DNA]</scope>
    <source>
        <strain evidence="1 2">Xinb3</strain>
        <tissue evidence="1">Complete organism</tissue>
    </source>
</reference>
<evidence type="ECO:0000313" key="1">
    <source>
        <dbReference type="EMBL" id="KZR99546.1"/>
    </source>
</evidence>
<accession>A0A164GZR7</accession>
<gene>
    <name evidence="1" type="ORF">APZ42_004543</name>
</gene>
<protein>
    <submittedName>
        <fullName evidence="1">Uncharacterized protein</fullName>
    </submittedName>
</protein>
<name>A0A164GZR7_9CRUS</name>
<comment type="caution">
    <text evidence="1">The sequence shown here is derived from an EMBL/GenBank/DDBJ whole genome shotgun (WGS) entry which is preliminary data.</text>
</comment>
<organism evidence="1 2">
    <name type="scientific">Daphnia magna</name>
    <dbReference type="NCBI Taxonomy" id="35525"/>
    <lineage>
        <taxon>Eukaryota</taxon>
        <taxon>Metazoa</taxon>
        <taxon>Ecdysozoa</taxon>
        <taxon>Arthropoda</taxon>
        <taxon>Crustacea</taxon>
        <taxon>Branchiopoda</taxon>
        <taxon>Diplostraca</taxon>
        <taxon>Cladocera</taxon>
        <taxon>Anomopoda</taxon>
        <taxon>Daphniidae</taxon>
        <taxon>Daphnia</taxon>
    </lineage>
</organism>
<dbReference type="STRING" id="35525.A0A164GZR7"/>
<dbReference type="Proteomes" id="UP000076858">
    <property type="component" value="Unassembled WGS sequence"/>
</dbReference>
<evidence type="ECO:0000313" key="2">
    <source>
        <dbReference type="Proteomes" id="UP000076858"/>
    </source>
</evidence>
<feature type="non-terminal residue" evidence="1">
    <location>
        <position position="129"/>
    </location>
</feature>
<proteinExistence type="predicted"/>
<dbReference type="AlphaFoldDB" id="A0A164GZR7"/>